<organism evidence="5 6">
    <name type="scientific">Moheibacter stercoris</name>
    <dbReference type="NCBI Taxonomy" id="1628251"/>
    <lineage>
        <taxon>Bacteria</taxon>
        <taxon>Pseudomonadati</taxon>
        <taxon>Bacteroidota</taxon>
        <taxon>Flavobacteriia</taxon>
        <taxon>Flavobacteriales</taxon>
        <taxon>Weeksellaceae</taxon>
        <taxon>Moheibacter</taxon>
    </lineage>
</organism>
<dbReference type="EMBL" id="JBEPMO010000005">
    <property type="protein sequence ID" value="MET3731592.1"/>
    <property type="molecule type" value="Genomic_DNA"/>
</dbReference>
<dbReference type="PANTHER" id="PTHR46825">
    <property type="entry name" value="D-ALANYL-D-ALANINE-CARBOXYPEPTIDASE/ENDOPEPTIDASE AMPH"/>
    <property type="match status" value="1"/>
</dbReference>
<accession>A0ABV2LSP5</accession>
<gene>
    <name evidence="5" type="ORF">ABID46_001166</name>
</gene>
<feature type="compositionally biased region" description="Polar residues" evidence="3">
    <location>
        <begin position="419"/>
        <end position="431"/>
    </location>
</feature>
<evidence type="ECO:0000313" key="6">
    <source>
        <dbReference type="Proteomes" id="UP001549146"/>
    </source>
</evidence>
<dbReference type="RefSeq" id="WP_354508003.1">
    <property type="nucleotide sequence ID" value="NZ_JBEPMO010000005.1"/>
</dbReference>
<dbReference type="InterPro" id="IPR001466">
    <property type="entry name" value="Beta-lactam-related"/>
</dbReference>
<dbReference type="Pfam" id="PF00144">
    <property type="entry name" value="Beta-lactamase"/>
    <property type="match status" value="1"/>
</dbReference>
<evidence type="ECO:0000256" key="3">
    <source>
        <dbReference type="SAM" id="MobiDB-lite"/>
    </source>
</evidence>
<proteinExistence type="predicted"/>
<name>A0ABV2LSP5_9FLAO</name>
<evidence type="ECO:0000256" key="1">
    <source>
        <dbReference type="ARBA" id="ARBA00004370"/>
    </source>
</evidence>
<comment type="caution">
    <text evidence="5">The sequence shown here is derived from an EMBL/GenBank/DDBJ whole genome shotgun (WGS) entry which is preliminary data.</text>
</comment>
<dbReference type="Gene3D" id="3.40.710.10">
    <property type="entry name" value="DD-peptidase/beta-lactamase superfamily"/>
    <property type="match status" value="1"/>
</dbReference>
<feature type="region of interest" description="Disordered" evidence="3">
    <location>
        <begin position="398"/>
        <end position="448"/>
    </location>
</feature>
<dbReference type="Proteomes" id="UP001549146">
    <property type="component" value="Unassembled WGS sequence"/>
</dbReference>
<dbReference type="InterPro" id="IPR050491">
    <property type="entry name" value="AmpC-like"/>
</dbReference>
<dbReference type="PANTHER" id="PTHR46825:SF11">
    <property type="entry name" value="PENICILLIN-BINDING PROTEIN 4"/>
    <property type="match status" value="1"/>
</dbReference>
<evidence type="ECO:0000313" key="5">
    <source>
        <dbReference type="EMBL" id="MET3731592.1"/>
    </source>
</evidence>
<comment type="subcellular location">
    <subcellularLocation>
        <location evidence="1">Membrane</location>
    </subcellularLocation>
</comment>
<sequence>MKNWLWILVIPFIFNLTSCKKTDKDQVLNTETQNDTIPRYDSVNWSSKVKFSSTDPQDFASKKQFLDQFYTDFWLKNNVSGGFLVAQHGKILYEGYSGYSDIENQIAMTAETPLHIASITKVMTALAILKLVEKEKIDLDAEVSTYLEGFPYENVTVENLLNHRSGLPNYLHLSDDKKYWDNKKKITNQDVLDILVNLKPEALNKPGRNFAYNNTNFVLLALIIEKVMGMDFPKAMKYMVFDPLGMKNTFVMDFKKDSANVSKSYYNNGREWKYDHLDITYGDKNVYSTPRDIFKMDMAMYADEFLPKELKEKAWKGYSYESRGVKNYGLGFRLMEWENGNKILYHNGWWHGNNTAYVRDFANEATIIALGNRKNRTIYSTFRLVSLFGDYPFQIDESPRTNGETGSDSVEKLQRKLDSMNNIQESNSSKNNTEKGDSISGKIQKKSK</sequence>
<evidence type="ECO:0000259" key="4">
    <source>
        <dbReference type="Pfam" id="PF00144"/>
    </source>
</evidence>
<protein>
    <submittedName>
        <fullName evidence="5">CubicO group peptidase (Beta-lactamase class C family)</fullName>
    </submittedName>
</protein>
<dbReference type="InterPro" id="IPR012338">
    <property type="entry name" value="Beta-lactam/transpept-like"/>
</dbReference>
<feature type="domain" description="Beta-lactamase-related" evidence="4">
    <location>
        <begin position="80"/>
        <end position="375"/>
    </location>
</feature>
<dbReference type="SUPFAM" id="SSF56601">
    <property type="entry name" value="beta-lactamase/transpeptidase-like"/>
    <property type="match status" value="1"/>
</dbReference>
<reference evidence="5 6" key="1">
    <citation type="submission" date="2024-06" db="EMBL/GenBank/DDBJ databases">
        <title>Genomic Encyclopedia of Type Strains, Phase IV (KMG-IV): sequencing the most valuable type-strain genomes for metagenomic binning, comparative biology and taxonomic classification.</title>
        <authorList>
            <person name="Goeker M."/>
        </authorList>
    </citation>
    <scope>NUCLEOTIDE SEQUENCE [LARGE SCALE GENOMIC DNA]</scope>
    <source>
        <strain evidence="5 6">DSM 29388</strain>
    </source>
</reference>
<keyword evidence="6" id="KW-1185">Reference proteome</keyword>
<evidence type="ECO:0000256" key="2">
    <source>
        <dbReference type="ARBA" id="ARBA00023136"/>
    </source>
</evidence>
<feature type="compositionally biased region" description="Basic and acidic residues" evidence="3">
    <location>
        <begin position="409"/>
        <end position="418"/>
    </location>
</feature>
<keyword evidence="2" id="KW-0472">Membrane</keyword>